<dbReference type="EMBL" id="JACHWS010000004">
    <property type="protein sequence ID" value="MBB3039749.1"/>
    <property type="molecule type" value="Genomic_DNA"/>
</dbReference>
<evidence type="ECO:0000313" key="1">
    <source>
        <dbReference type="EMBL" id="MBB3039749.1"/>
    </source>
</evidence>
<organism evidence="1 2">
    <name type="scientific">Hoyosella altamirensis</name>
    <dbReference type="NCBI Taxonomy" id="616997"/>
    <lineage>
        <taxon>Bacteria</taxon>
        <taxon>Bacillati</taxon>
        <taxon>Actinomycetota</taxon>
        <taxon>Actinomycetes</taxon>
        <taxon>Mycobacteriales</taxon>
        <taxon>Hoyosellaceae</taxon>
        <taxon>Hoyosella</taxon>
    </lineage>
</organism>
<dbReference type="OrthoDB" id="4464737at2"/>
<dbReference type="PROSITE" id="PS51257">
    <property type="entry name" value="PROKAR_LIPOPROTEIN"/>
    <property type="match status" value="1"/>
</dbReference>
<evidence type="ECO:0008006" key="3">
    <source>
        <dbReference type="Google" id="ProtNLM"/>
    </source>
</evidence>
<sequence length="135" mass="14911">MRLFQFSLPALAATLILTGCSDNDSGSAEVAGGTGAPQGQALHLEVCADMNEFLDDMQSLQDQAGLGPIDRRELADDFMDFMRRDLSDWAAEWNETVGEGELAIREDDLQLWEEVPADEREIIERAVYEAADGRC</sequence>
<gene>
    <name evidence="1" type="ORF">FHU29_004237</name>
</gene>
<name>A0A839RTR6_9ACTN</name>
<dbReference type="Proteomes" id="UP000567922">
    <property type="component" value="Unassembled WGS sequence"/>
</dbReference>
<dbReference type="RefSeq" id="WP_064438265.1">
    <property type="nucleotide sequence ID" value="NZ_BDDI01000001.1"/>
</dbReference>
<reference evidence="1 2" key="1">
    <citation type="submission" date="2020-08" db="EMBL/GenBank/DDBJ databases">
        <title>Sequencing the genomes of 1000 actinobacteria strains.</title>
        <authorList>
            <person name="Klenk H.-P."/>
        </authorList>
    </citation>
    <scope>NUCLEOTIDE SEQUENCE [LARGE SCALE GENOMIC DNA]</scope>
    <source>
        <strain evidence="1 2">DSM 45258</strain>
    </source>
</reference>
<keyword evidence="2" id="KW-1185">Reference proteome</keyword>
<evidence type="ECO:0000313" key="2">
    <source>
        <dbReference type="Proteomes" id="UP000567922"/>
    </source>
</evidence>
<accession>A0A839RTR6</accession>
<comment type="caution">
    <text evidence="1">The sequence shown here is derived from an EMBL/GenBank/DDBJ whole genome shotgun (WGS) entry which is preliminary data.</text>
</comment>
<dbReference type="AlphaFoldDB" id="A0A839RTR6"/>
<proteinExistence type="predicted"/>
<protein>
    <recommendedName>
        <fullName evidence="3">Lipoprotein</fullName>
    </recommendedName>
</protein>